<evidence type="ECO:0000313" key="2">
    <source>
        <dbReference type="Proteomes" id="UP000265618"/>
    </source>
</evidence>
<comment type="caution">
    <text evidence="1">The sequence shown here is derived from an EMBL/GenBank/DDBJ whole genome shotgun (WGS) entry which is preliminary data.</text>
</comment>
<name>A0A9K3DD72_9EUKA</name>
<accession>A0A9K3DD72</accession>
<protein>
    <submittedName>
        <fullName evidence="1">Uncharacterized protein</fullName>
    </submittedName>
</protein>
<dbReference type="EMBL" id="BDIP01010373">
    <property type="protein sequence ID" value="GIQ92722.1"/>
    <property type="molecule type" value="Genomic_DNA"/>
</dbReference>
<feature type="non-terminal residue" evidence="1">
    <location>
        <position position="26"/>
    </location>
</feature>
<organism evidence="1 2">
    <name type="scientific">Kipferlia bialata</name>
    <dbReference type="NCBI Taxonomy" id="797122"/>
    <lineage>
        <taxon>Eukaryota</taxon>
        <taxon>Metamonada</taxon>
        <taxon>Carpediemonas-like organisms</taxon>
        <taxon>Kipferlia</taxon>
    </lineage>
</organism>
<gene>
    <name evidence="1" type="ORF">KIPB_016657</name>
</gene>
<evidence type="ECO:0000313" key="1">
    <source>
        <dbReference type="EMBL" id="GIQ92722.1"/>
    </source>
</evidence>
<sequence length="26" mass="3014">AKILAKRVKQKKTMYKNMFKGISATE</sequence>
<keyword evidence="2" id="KW-1185">Reference proteome</keyword>
<proteinExistence type="predicted"/>
<dbReference type="AlphaFoldDB" id="A0A9K3DD72"/>
<dbReference type="Proteomes" id="UP000265618">
    <property type="component" value="Unassembled WGS sequence"/>
</dbReference>
<reference evidence="1 2" key="1">
    <citation type="journal article" date="2018" name="PLoS ONE">
        <title>The draft genome of Kipferlia bialata reveals reductive genome evolution in fornicate parasites.</title>
        <authorList>
            <person name="Tanifuji G."/>
            <person name="Takabayashi S."/>
            <person name="Kume K."/>
            <person name="Takagi M."/>
            <person name="Nakayama T."/>
            <person name="Kamikawa R."/>
            <person name="Inagaki Y."/>
            <person name="Hashimoto T."/>
        </authorList>
    </citation>
    <scope>NUCLEOTIDE SEQUENCE [LARGE SCALE GENOMIC DNA]</scope>
    <source>
        <strain evidence="1">NY0173</strain>
    </source>
</reference>